<dbReference type="AlphaFoldDB" id="A0A7J9DRW5"/>
<dbReference type="EMBL" id="JABEZW010000004">
    <property type="protein sequence ID" value="MBA0763304.1"/>
    <property type="molecule type" value="Genomic_DNA"/>
</dbReference>
<dbReference type="Proteomes" id="UP000593568">
    <property type="component" value="Unassembled WGS sequence"/>
</dbReference>
<feature type="non-terminal residue" evidence="1">
    <location>
        <position position="49"/>
    </location>
</feature>
<evidence type="ECO:0000313" key="2">
    <source>
        <dbReference type="Proteomes" id="UP000593568"/>
    </source>
</evidence>
<evidence type="ECO:0008006" key="3">
    <source>
        <dbReference type="Google" id="ProtNLM"/>
    </source>
</evidence>
<evidence type="ECO:0000313" key="1">
    <source>
        <dbReference type="EMBL" id="MBA0763304.1"/>
    </source>
</evidence>
<comment type="caution">
    <text evidence="1">The sequence shown here is derived from an EMBL/GenBank/DDBJ whole genome shotgun (WGS) entry which is preliminary data.</text>
</comment>
<accession>A0A7J9DRW5</accession>
<gene>
    <name evidence="1" type="ORF">Gotri_012770</name>
</gene>
<reference evidence="1 2" key="1">
    <citation type="journal article" date="2019" name="Genome Biol. Evol.">
        <title>Insights into the evolution of the New World diploid cottons (Gossypium, subgenus Houzingenia) based on genome sequencing.</title>
        <authorList>
            <person name="Grover C.E."/>
            <person name="Arick M.A. 2nd"/>
            <person name="Thrash A."/>
            <person name="Conover J.L."/>
            <person name="Sanders W.S."/>
            <person name="Peterson D.G."/>
            <person name="Frelichowski J.E."/>
            <person name="Scheffler J.A."/>
            <person name="Scheffler B.E."/>
            <person name="Wendel J.F."/>
        </authorList>
    </citation>
    <scope>NUCLEOTIDE SEQUENCE [LARGE SCALE GENOMIC DNA]</scope>
    <source>
        <strain evidence="1">8</strain>
        <tissue evidence="1">Leaf</tissue>
    </source>
</reference>
<name>A0A7J9DRW5_9ROSI</name>
<organism evidence="1 2">
    <name type="scientific">Gossypium trilobum</name>
    <dbReference type="NCBI Taxonomy" id="34281"/>
    <lineage>
        <taxon>Eukaryota</taxon>
        <taxon>Viridiplantae</taxon>
        <taxon>Streptophyta</taxon>
        <taxon>Embryophyta</taxon>
        <taxon>Tracheophyta</taxon>
        <taxon>Spermatophyta</taxon>
        <taxon>Magnoliopsida</taxon>
        <taxon>eudicotyledons</taxon>
        <taxon>Gunneridae</taxon>
        <taxon>Pentapetalae</taxon>
        <taxon>rosids</taxon>
        <taxon>malvids</taxon>
        <taxon>Malvales</taxon>
        <taxon>Malvaceae</taxon>
        <taxon>Malvoideae</taxon>
        <taxon>Gossypium</taxon>
    </lineage>
</organism>
<keyword evidence="2" id="KW-1185">Reference proteome</keyword>
<sequence length="49" mass="5623">MYDDVSCVRSRDAEFYYSLLDSIVEEIGESYIVQIVIDNETTKKATGKK</sequence>
<protein>
    <recommendedName>
        <fullName evidence="3">DUF659 domain-containing protein</fullName>
    </recommendedName>
</protein>
<proteinExistence type="predicted"/>